<evidence type="ECO:0000313" key="3">
    <source>
        <dbReference type="EMBL" id="GII49843.1"/>
    </source>
</evidence>
<accession>A0A8J3UPU7</accession>
<dbReference type="Gene3D" id="1.10.1780.10">
    <property type="entry name" value="Clp, N-terminal domain"/>
    <property type="match status" value="1"/>
</dbReference>
<keyword evidence="1" id="KW-0677">Repeat</keyword>
<dbReference type="EMBL" id="BOOQ01000046">
    <property type="protein sequence ID" value="GII49843.1"/>
    <property type="molecule type" value="Genomic_DNA"/>
</dbReference>
<organism evidence="3 4">
    <name type="scientific">Planotetraspora silvatica</name>
    <dbReference type="NCBI Taxonomy" id="234614"/>
    <lineage>
        <taxon>Bacteria</taxon>
        <taxon>Bacillati</taxon>
        <taxon>Actinomycetota</taxon>
        <taxon>Actinomycetes</taxon>
        <taxon>Streptosporangiales</taxon>
        <taxon>Streptosporangiaceae</taxon>
        <taxon>Planotetraspora</taxon>
    </lineage>
</organism>
<reference evidence="3" key="1">
    <citation type="submission" date="2021-01" db="EMBL/GenBank/DDBJ databases">
        <title>Whole genome shotgun sequence of Planotetraspora silvatica NBRC 100141.</title>
        <authorList>
            <person name="Komaki H."/>
            <person name="Tamura T."/>
        </authorList>
    </citation>
    <scope>NUCLEOTIDE SEQUENCE</scope>
    <source>
        <strain evidence="3">NBRC 100141</strain>
    </source>
</reference>
<dbReference type="PROSITE" id="PS51903">
    <property type="entry name" value="CLP_R"/>
    <property type="match status" value="1"/>
</dbReference>
<dbReference type="InterPro" id="IPR036628">
    <property type="entry name" value="Clp_N_dom_sf"/>
</dbReference>
<proteinExistence type="predicted"/>
<keyword evidence="4" id="KW-1185">Reference proteome</keyword>
<feature type="domain" description="Clp R" evidence="2">
    <location>
        <begin position="43"/>
        <end position="188"/>
    </location>
</feature>
<dbReference type="SUPFAM" id="SSF81923">
    <property type="entry name" value="Double Clp-N motif"/>
    <property type="match status" value="1"/>
</dbReference>
<evidence type="ECO:0000313" key="4">
    <source>
        <dbReference type="Proteomes" id="UP000644610"/>
    </source>
</evidence>
<dbReference type="Proteomes" id="UP000644610">
    <property type="component" value="Unassembled WGS sequence"/>
</dbReference>
<protein>
    <recommendedName>
        <fullName evidence="2">Clp R domain-containing protein</fullName>
    </recommendedName>
</protein>
<dbReference type="AlphaFoldDB" id="A0A8J3UPU7"/>
<evidence type="ECO:0000256" key="1">
    <source>
        <dbReference type="PROSITE-ProRule" id="PRU01251"/>
    </source>
</evidence>
<dbReference type="Pfam" id="PF02861">
    <property type="entry name" value="Clp_N"/>
    <property type="match status" value="1"/>
</dbReference>
<evidence type="ECO:0000259" key="2">
    <source>
        <dbReference type="PROSITE" id="PS51903"/>
    </source>
</evidence>
<sequence length="198" mass="21491">MVKDSARKKAIREHMANTGKSYTDAARDLDQQADARQPQVVTFDWFSSQARHVVDLAREHARTHRHSALGTEHLLLGLLDDGAGGLAFEILDDLAGSVEAVESAITTAMPQGETSASQEVAFSDHAAFVLAKGAPRQANKTGHGYVGSEHILLALLAVHDCRACQILTSLGISYNPIRTEIVDRLKAMGVLSRYHNPR</sequence>
<name>A0A8J3UPU7_9ACTN</name>
<dbReference type="RefSeq" id="WP_203979369.1">
    <property type="nucleotide sequence ID" value="NZ_BAAAKY010000030.1"/>
</dbReference>
<dbReference type="InterPro" id="IPR004176">
    <property type="entry name" value="Clp_R_N"/>
</dbReference>
<comment type="caution">
    <text evidence="3">The sequence shown here is derived from an EMBL/GenBank/DDBJ whole genome shotgun (WGS) entry which is preliminary data.</text>
</comment>
<gene>
    <name evidence="3" type="ORF">Psi02_62670</name>
</gene>